<sequence length="399" mass="46249">MKNYELSTDSNLLEYLDYFKKAEYVSKYTDSKLDFILGKSHLQLFAGLPEETLSKLKLEKKVFHKKLSSKEYFEAIKMDFIIRSIVNANSLKSLPDIEYIINSNLTEVNNHFLENNLLTNSPQIITLDIVFIENVFEYFHDILVDIVIRQYYGGAAKRDPGFCNAVDLLLNQPLSFGEKDMNRLLTFRLFKIKTNYDRGREYLRDFVVKGKFQELNKDSLDENECLVSLLLRNQEELEISNDIFYTSLPNHLYLSVIAIVGRLANFFIDISLNRVVFKKLENEQRAIIAKYGNVIKTNHLDKMVYLDAAITETLRFSINTISMKQSLCDIYLPNGVLLPKGSFAKFNAITYSRSSDIFLNHPHDYIPERHFILGTKLNKASKTNLIWGLGRFGSKYLVE</sequence>
<dbReference type="STRING" id="133381.A0A2T9YMG0"/>
<organism evidence="1 2">
    <name type="scientific">Smittium megazygosporum</name>
    <dbReference type="NCBI Taxonomy" id="133381"/>
    <lineage>
        <taxon>Eukaryota</taxon>
        <taxon>Fungi</taxon>
        <taxon>Fungi incertae sedis</taxon>
        <taxon>Zoopagomycota</taxon>
        <taxon>Kickxellomycotina</taxon>
        <taxon>Harpellomycetes</taxon>
        <taxon>Harpellales</taxon>
        <taxon>Legeriomycetaceae</taxon>
        <taxon>Smittium</taxon>
    </lineage>
</organism>
<keyword evidence="2" id="KW-1185">Reference proteome</keyword>
<dbReference type="SUPFAM" id="SSF48264">
    <property type="entry name" value="Cytochrome P450"/>
    <property type="match status" value="1"/>
</dbReference>
<accession>A0A2T9YMG0</accession>
<proteinExistence type="predicted"/>
<dbReference type="GO" id="GO:0004497">
    <property type="term" value="F:monooxygenase activity"/>
    <property type="evidence" value="ECO:0007669"/>
    <property type="project" value="InterPro"/>
</dbReference>
<evidence type="ECO:0000313" key="2">
    <source>
        <dbReference type="Proteomes" id="UP000245609"/>
    </source>
</evidence>
<dbReference type="GO" id="GO:0016705">
    <property type="term" value="F:oxidoreductase activity, acting on paired donors, with incorporation or reduction of molecular oxygen"/>
    <property type="evidence" value="ECO:0007669"/>
    <property type="project" value="InterPro"/>
</dbReference>
<dbReference type="EMBL" id="MBFS01002720">
    <property type="protein sequence ID" value="PVU93511.1"/>
    <property type="molecule type" value="Genomic_DNA"/>
</dbReference>
<dbReference type="Proteomes" id="UP000245609">
    <property type="component" value="Unassembled WGS sequence"/>
</dbReference>
<dbReference type="AlphaFoldDB" id="A0A2T9YMG0"/>
<comment type="caution">
    <text evidence="1">The sequence shown here is derived from an EMBL/GenBank/DDBJ whole genome shotgun (WGS) entry which is preliminary data.</text>
</comment>
<dbReference type="GO" id="GO:0020037">
    <property type="term" value="F:heme binding"/>
    <property type="evidence" value="ECO:0007669"/>
    <property type="project" value="InterPro"/>
</dbReference>
<dbReference type="InterPro" id="IPR036396">
    <property type="entry name" value="Cyt_P450_sf"/>
</dbReference>
<dbReference type="GO" id="GO:0005506">
    <property type="term" value="F:iron ion binding"/>
    <property type="evidence" value="ECO:0007669"/>
    <property type="project" value="InterPro"/>
</dbReference>
<dbReference type="InterPro" id="IPR001128">
    <property type="entry name" value="Cyt_P450"/>
</dbReference>
<evidence type="ECO:0000313" key="1">
    <source>
        <dbReference type="EMBL" id="PVU93511.1"/>
    </source>
</evidence>
<protein>
    <submittedName>
        <fullName evidence="1">Uncharacterized protein</fullName>
    </submittedName>
</protein>
<gene>
    <name evidence="1" type="ORF">BB560_005992</name>
</gene>
<dbReference type="Gene3D" id="1.10.630.10">
    <property type="entry name" value="Cytochrome P450"/>
    <property type="match status" value="1"/>
</dbReference>
<name>A0A2T9YMG0_9FUNG</name>
<dbReference type="Pfam" id="PF00067">
    <property type="entry name" value="p450"/>
    <property type="match status" value="1"/>
</dbReference>
<reference evidence="1 2" key="1">
    <citation type="journal article" date="2018" name="MBio">
        <title>Comparative Genomics Reveals the Core Gene Toolbox for the Fungus-Insect Symbiosis.</title>
        <authorList>
            <person name="Wang Y."/>
            <person name="Stata M."/>
            <person name="Wang W."/>
            <person name="Stajich J.E."/>
            <person name="White M.M."/>
            <person name="Moncalvo J.M."/>
        </authorList>
    </citation>
    <scope>NUCLEOTIDE SEQUENCE [LARGE SCALE GENOMIC DNA]</scope>
    <source>
        <strain evidence="1 2">SC-DP-2</strain>
    </source>
</reference>
<dbReference type="OrthoDB" id="1470350at2759"/>